<evidence type="ECO:0000256" key="1">
    <source>
        <dbReference type="SAM" id="Phobius"/>
    </source>
</evidence>
<name>A0ABV1E6S3_9FIRM</name>
<feature type="transmembrane region" description="Helical" evidence="1">
    <location>
        <begin position="35"/>
        <end position="54"/>
    </location>
</feature>
<keyword evidence="1" id="KW-0812">Transmembrane</keyword>
<evidence type="ECO:0000313" key="3">
    <source>
        <dbReference type="Proteomes" id="UP001464378"/>
    </source>
</evidence>
<organism evidence="2 3">
    <name type="scientific">Pseudoflavonifractor intestinihominis</name>
    <dbReference type="NCBI Taxonomy" id="3133171"/>
    <lineage>
        <taxon>Bacteria</taxon>
        <taxon>Bacillati</taxon>
        <taxon>Bacillota</taxon>
        <taxon>Clostridia</taxon>
        <taxon>Eubacteriales</taxon>
        <taxon>Oscillospiraceae</taxon>
        <taxon>Pseudoflavonifractor</taxon>
    </lineage>
</organism>
<comment type="caution">
    <text evidence="2">The sequence shown here is derived from an EMBL/GenBank/DDBJ whole genome shotgun (WGS) entry which is preliminary data.</text>
</comment>
<gene>
    <name evidence="2" type="ORF">WMO64_03645</name>
</gene>
<keyword evidence="3" id="KW-1185">Reference proteome</keyword>
<feature type="transmembrane region" description="Helical" evidence="1">
    <location>
        <begin position="12"/>
        <end position="29"/>
    </location>
</feature>
<dbReference type="EMBL" id="JBBMFK010000004">
    <property type="protein sequence ID" value="MEQ2442559.1"/>
    <property type="molecule type" value="Genomic_DNA"/>
</dbReference>
<proteinExistence type="predicted"/>
<dbReference type="RefSeq" id="WP_294517356.1">
    <property type="nucleotide sequence ID" value="NZ_JBBMFK010000004.1"/>
</dbReference>
<accession>A0ABV1E6S3</accession>
<reference evidence="2 3" key="1">
    <citation type="submission" date="2024-03" db="EMBL/GenBank/DDBJ databases">
        <title>Human intestinal bacterial collection.</title>
        <authorList>
            <person name="Pauvert C."/>
            <person name="Hitch T.C.A."/>
            <person name="Clavel T."/>
        </authorList>
    </citation>
    <scope>NUCLEOTIDE SEQUENCE [LARGE SCALE GENOMIC DNA]</scope>
    <source>
        <strain evidence="2 3">CLA-AP-H29</strain>
    </source>
</reference>
<keyword evidence="1" id="KW-1133">Transmembrane helix</keyword>
<protein>
    <submittedName>
        <fullName evidence="2">Uncharacterized protein</fullName>
    </submittedName>
</protein>
<dbReference type="Proteomes" id="UP001464378">
    <property type="component" value="Unassembled WGS sequence"/>
</dbReference>
<evidence type="ECO:0000313" key="2">
    <source>
        <dbReference type="EMBL" id="MEQ2442559.1"/>
    </source>
</evidence>
<sequence>MKRLKLRHWDWIVSGVFLAGALIFGASAYQDGALAPLSALGLLLCIGSFILGLVKLRCPFCHHFLGFLSGSSHPFCPWCGDQLTGSDGD</sequence>
<keyword evidence="1" id="KW-0472">Membrane</keyword>